<proteinExistence type="inferred from homology"/>
<sequence length="273" mass="30459">MSSSSSPFRYTHAITCRIPLSLRTRGEIDLEEAKLQHEAYVRLLRDLGLDVLELPPDENLPECPFVEDCAVVCNGIALICRPGDPNRVKEVDAIRSVLRKELDLPLAEIADPNARLDGGDVLFTGREFFVGLSKWTNEAGARAVASAFPEYPCVPIKVVEHHHLKYYVSMAGADVLCVSRSKESQEILKRIEREATYTYSTLTLQEERAANVLYANGTLIHRSVEEIPESATILSQKLDIPRQIVPMTELGKFSNGLTACCILVKRSRHIKSL</sequence>
<keyword evidence="2 4" id="KW-0378">Hydrolase</keyword>
<protein>
    <submittedName>
        <fullName evidence="4">Putative ngng-dimethylarginine dimethylaminohydrolase</fullName>
    </submittedName>
</protein>
<organism evidence="4">
    <name type="scientific">Culex tarsalis</name>
    <name type="common">Encephalitis mosquito</name>
    <dbReference type="NCBI Taxonomy" id="7177"/>
    <lineage>
        <taxon>Eukaryota</taxon>
        <taxon>Metazoa</taxon>
        <taxon>Ecdysozoa</taxon>
        <taxon>Arthropoda</taxon>
        <taxon>Hexapoda</taxon>
        <taxon>Insecta</taxon>
        <taxon>Pterygota</taxon>
        <taxon>Neoptera</taxon>
        <taxon>Endopterygota</taxon>
        <taxon>Diptera</taxon>
        <taxon>Nematocera</taxon>
        <taxon>Culicoidea</taxon>
        <taxon>Culicidae</taxon>
        <taxon>Culicinae</taxon>
        <taxon>Culicini</taxon>
        <taxon>Culex</taxon>
        <taxon>Culex</taxon>
    </lineage>
</organism>
<evidence type="ECO:0000256" key="1">
    <source>
        <dbReference type="ARBA" id="ARBA00008532"/>
    </source>
</evidence>
<comment type="similarity">
    <text evidence="1">Belongs to the DDAH family.</text>
</comment>
<dbReference type="SUPFAM" id="SSF55909">
    <property type="entry name" value="Pentein"/>
    <property type="match status" value="1"/>
</dbReference>
<dbReference type="GO" id="GO:0045429">
    <property type="term" value="P:positive regulation of nitric oxide biosynthetic process"/>
    <property type="evidence" value="ECO:0007669"/>
    <property type="project" value="TreeGrafter"/>
</dbReference>
<feature type="active site" description="Proton donor" evidence="3">
    <location>
        <position position="163"/>
    </location>
</feature>
<dbReference type="GO" id="GO:0016403">
    <property type="term" value="F:dimethylargininase activity"/>
    <property type="evidence" value="ECO:0007669"/>
    <property type="project" value="TreeGrafter"/>
</dbReference>
<dbReference type="AlphaFoldDB" id="A0A1Q3EXF1"/>
<dbReference type="FunFam" id="3.75.10.10:FF:000004">
    <property type="entry name" value="N(G),N(G)-dimethylarginine dimethylaminohydrolase 1"/>
    <property type="match status" value="1"/>
</dbReference>
<dbReference type="InterPro" id="IPR033199">
    <property type="entry name" value="DDAH-like"/>
</dbReference>
<feature type="active site" description="Nucleophile" evidence="3">
    <location>
        <position position="260"/>
    </location>
</feature>
<dbReference type="Gene3D" id="3.75.10.10">
    <property type="entry name" value="L-arginine/glycine Amidinotransferase, Chain A"/>
    <property type="match status" value="1"/>
</dbReference>
<evidence type="ECO:0000313" key="4">
    <source>
        <dbReference type="EMBL" id="JAV19989.1"/>
    </source>
</evidence>
<dbReference type="PANTHER" id="PTHR12737:SF9">
    <property type="entry name" value="DIMETHYLARGININASE"/>
    <property type="match status" value="1"/>
</dbReference>
<dbReference type="GO" id="GO:0000052">
    <property type="term" value="P:citrulline metabolic process"/>
    <property type="evidence" value="ECO:0007669"/>
    <property type="project" value="TreeGrafter"/>
</dbReference>
<evidence type="ECO:0000256" key="2">
    <source>
        <dbReference type="ARBA" id="ARBA00022801"/>
    </source>
</evidence>
<dbReference type="PANTHER" id="PTHR12737">
    <property type="entry name" value="DIMETHYLARGININE DIMETHYLAMINOHYDROLASE"/>
    <property type="match status" value="1"/>
</dbReference>
<dbReference type="GO" id="GO:0016597">
    <property type="term" value="F:amino acid binding"/>
    <property type="evidence" value="ECO:0007669"/>
    <property type="project" value="TreeGrafter"/>
</dbReference>
<name>A0A1Q3EXF1_CULTA</name>
<reference evidence="4" key="1">
    <citation type="submission" date="2017-01" db="EMBL/GenBank/DDBJ databases">
        <title>A deep insight into the sialotranscriptome of adult male and female Cluex tarsalis mosquitoes.</title>
        <authorList>
            <person name="Ribeiro J.M."/>
            <person name="Moreira F."/>
            <person name="Bernard K.A."/>
            <person name="Calvo E."/>
        </authorList>
    </citation>
    <scope>NUCLEOTIDE SEQUENCE</scope>
    <source>
        <strain evidence="4">Kern County</strain>
        <tissue evidence="4">Salivary glands</tissue>
    </source>
</reference>
<evidence type="ECO:0000256" key="3">
    <source>
        <dbReference type="PIRSR" id="PIRSR633199-1"/>
    </source>
</evidence>
<accession>A0A1Q3EXF1</accession>
<dbReference type="GO" id="GO:0006525">
    <property type="term" value="P:arginine metabolic process"/>
    <property type="evidence" value="ECO:0007669"/>
    <property type="project" value="TreeGrafter"/>
</dbReference>
<dbReference type="EMBL" id="GFDL01015056">
    <property type="protein sequence ID" value="JAV19989.1"/>
    <property type="molecule type" value="Transcribed_RNA"/>
</dbReference>